<dbReference type="KEGG" id="vg:55809990"/>
<protein>
    <submittedName>
        <fullName evidence="1">Tail spike 1 hypothetical N-terminal</fullName>
    </submittedName>
</protein>
<sequence>MNEMFSQGGKGSTGILTNKQAVARHFGVKQSEIVYFSVGVDLGGV</sequence>
<dbReference type="EMBL" id="MH370371">
    <property type="protein sequence ID" value="AXC41080.1"/>
    <property type="molecule type" value="Genomic_DNA"/>
</dbReference>
<reference evidence="2" key="1">
    <citation type="submission" date="2018-05" db="EMBL/GenBank/DDBJ databases">
        <title>Host range determinants of Salmonella infecting bacteriophages.</title>
        <authorList>
            <person name="Gencay Y.E."/>
        </authorList>
    </citation>
    <scope>NUCLEOTIDE SEQUENCE [LARGE SCALE GENOMIC DNA]</scope>
</reference>
<proteinExistence type="predicted"/>
<dbReference type="Gene3D" id="3.30.2020.50">
    <property type="match status" value="1"/>
</dbReference>
<keyword evidence="2" id="KW-1185">Reference proteome</keyword>
<evidence type="ECO:0000313" key="1">
    <source>
        <dbReference type="EMBL" id="AXC41080.1"/>
    </source>
</evidence>
<dbReference type="GeneID" id="55809990"/>
<dbReference type="RefSeq" id="YP_009880730.1">
    <property type="nucleotide sequence ID" value="NC_049437.1"/>
</dbReference>
<organism evidence="1 2">
    <name type="scientific">Salmonella phage S118</name>
    <dbReference type="NCBI Taxonomy" id="2231347"/>
    <lineage>
        <taxon>Viruses</taxon>
        <taxon>Duplodnaviria</taxon>
        <taxon>Heunggongvirae</taxon>
        <taxon>Uroviricota</taxon>
        <taxon>Caudoviricetes</taxon>
        <taxon>Pantevenvirales</taxon>
        <taxon>Ackermannviridae</taxon>
        <taxon>Cvivirinae</taxon>
        <taxon>Kuttervirus</taxon>
        <taxon>Kuttervirus S118</taxon>
    </lineage>
</organism>
<dbReference type="Proteomes" id="UP000252592">
    <property type="component" value="Segment"/>
</dbReference>
<reference evidence="1 2" key="2">
    <citation type="journal article" date="2019" name="Environ. Microbiol.">
        <title>The genera of bacteriophages and their receptors are the major determinants of host range.</title>
        <authorList>
            <person name="Gencay Y.E."/>
            <person name="Gambino M."/>
            <person name="Prussing T.F."/>
            <person name="Brondsted L."/>
        </authorList>
    </citation>
    <scope>NUCLEOTIDE SEQUENCE [LARGE SCALE GENOMIC DNA]</scope>
</reference>
<evidence type="ECO:0000313" key="2">
    <source>
        <dbReference type="Proteomes" id="UP000252592"/>
    </source>
</evidence>
<name>A0A2Z5HMI9_9CAUD</name>
<accession>A0A2Z5HMI9</accession>